<evidence type="ECO:0000256" key="1">
    <source>
        <dbReference type="SAM" id="Phobius"/>
    </source>
</evidence>
<dbReference type="EMBL" id="CP007139">
    <property type="protein sequence ID" value="AIE86800.1"/>
    <property type="molecule type" value="Genomic_DNA"/>
</dbReference>
<dbReference type="KEGG" id="fgi:OP10G_3432"/>
<name>A0A068NVI2_FIMGI</name>
<dbReference type="RefSeq" id="WP_025229264.1">
    <property type="nucleotide sequence ID" value="NZ_CP007139.1"/>
</dbReference>
<organism evidence="2 3">
    <name type="scientific">Fimbriimonas ginsengisoli Gsoil 348</name>
    <dbReference type="NCBI Taxonomy" id="661478"/>
    <lineage>
        <taxon>Bacteria</taxon>
        <taxon>Bacillati</taxon>
        <taxon>Armatimonadota</taxon>
        <taxon>Fimbriimonadia</taxon>
        <taxon>Fimbriimonadales</taxon>
        <taxon>Fimbriimonadaceae</taxon>
        <taxon>Fimbriimonas</taxon>
    </lineage>
</organism>
<keyword evidence="3" id="KW-1185">Reference proteome</keyword>
<reference evidence="2 3" key="1">
    <citation type="journal article" date="2014" name="PLoS ONE">
        <title>The first complete genome sequence of the class fimbriimonadia in the phylum armatimonadetes.</title>
        <authorList>
            <person name="Hu Z.Y."/>
            <person name="Wang Y.Z."/>
            <person name="Im W.T."/>
            <person name="Wang S.Y."/>
            <person name="Zhao G.P."/>
            <person name="Zheng H.J."/>
            <person name="Quan Z.X."/>
        </authorList>
    </citation>
    <scope>NUCLEOTIDE SEQUENCE [LARGE SCALE GENOMIC DNA]</scope>
    <source>
        <strain evidence="2">Gsoil 348</strain>
    </source>
</reference>
<feature type="transmembrane region" description="Helical" evidence="1">
    <location>
        <begin position="25"/>
        <end position="45"/>
    </location>
</feature>
<keyword evidence="1" id="KW-0472">Membrane</keyword>
<sequence length="191" mass="21305">MLETPLFGRYQGENKRLVFTAPAPYHALIRLTALTGAGMIVAPMLPVELPFYPQWWLMIGTLLIGAAVLAAFSLQTIVFNLRERVYHRRHGPGFFPTFTRGKIDAIDALVVVAEACPGSFPPVVTFHMVLHWKGNAEPIMVVQRESRPLGQPLNAQAGPFLQLGARYAQSLGIKFFDNSYYPSPCPVPIWR</sequence>
<protein>
    <submittedName>
        <fullName evidence="2">Uncharacterized protein</fullName>
    </submittedName>
</protein>
<dbReference type="HOGENOM" id="CLU_1419591_0_0_0"/>
<evidence type="ECO:0000313" key="3">
    <source>
        <dbReference type="Proteomes" id="UP000027982"/>
    </source>
</evidence>
<dbReference type="Proteomes" id="UP000027982">
    <property type="component" value="Chromosome"/>
</dbReference>
<evidence type="ECO:0000313" key="2">
    <source>
        <dbReference type="EMBL" id="AIE86800.1"/>
    </source>
</evidence>
<gene>
    <name evidence="2" type="ORF">OP10G_3432</name>
</gene>
<proteinExistence type="predicted"/>
<accession>A0A068NVI2</accession>
<feature type="transmembrane region" description="Helical" evidence="1">
    <location>
        <begin position="57"/>
        <end position="79"/>
    </location>
</feature>
<keyword evidence="1" id="KW-0812">Transmembrane</keyword>
<keyword evidence="1" id="KW-1133">Transmembrane helix</keyword>
<dbReference type="AlphaFoldDB" id="A0A068NVI2"/>